<evidence type="ECO:0000256" key="1">
    <source>
        <dbReference type="SAM" id="MobiDB-lite"/>
    </source>
</evidence>
<feature type="region of interest" description="Disordered" evidence="1">
    <location>
        <begin position="1"/>
        <end position="20"/>
    </location>
</feature>
<evidence type="ECO:0000313" key="4">
    <source>
        <dbReference type="EMBL" id="SOD98687.1"/>
    </source>
</evidence>
<evidence type="ECO:0000259" key="3">
    <source>
        <dbReference type="Pfam" id="PF01569"/>
    </source>
</evidence>
<name>A0A286GSY8_9ACTN</name>
<evidence type="ECO:0000256" key="2">
    <source>
        <dbReference type="SAM" id="Phobius"/>
    </source>
</evidence>
<feature type="region of interest" description="Disordered" evidence="1">
    <location>
        <begin position="304"/>
        <end position="327"/>
    </location>
</feature>
<feature type="domain" description="Phosphatidic acid phosphatase type 2/haloperoxidase" evidence="3">
    <location>
        <begin position="105"/>
        <end position="216"/>
    </location>
</feature>
<feature type="transmembrane region" description="Helical" evidence="2">
    <location>
        <begin position="236"/>
        <end position="256"/>
    </location>
</feature>
<accession>A0A286GSY8</accession>
<protein>
    <submittedName>
        <fullName evidence="4">PAP2 superfamily protein</fullName>
    </submittedName>
</protein>
<dbReference type="Pfam" id="PF01569">
    <property type="entry name" value="PAP2"/>
    <property type="match status" value="1"/>
</dbReference>
<feature type="transmembrane region" description="Helical" evidence="2">
    <location>
        <begin position="103"/>
        <end position="121"/>
    </location>
</feature>
<feature type="transmembrane region" description="Helical" evidence="2">
    <location>
        <begin position="268"/>
        <end position="290"/>
    </location>
</feature>
<feature type="transmembrane region" description="Helical" evidence="2">
    <location>
        <begin position="169"/>
        <end position="190"/>
    </location>
</feature>
<keyword evidence="5" id="KW-1185">Reference proteome</keyword>
<evidence type="ECO:0000313" key="5">
    <source>
        <dbReference type="Proteomes" id="UP000219482"/>
    </source>
</evidence>
<reference evidence="5" key="1">
    <citation type="submission" date="2017-09" db="EMBL/GenBank/DDBJ databases">
        <authorList>
            <person name="Varghese N."/>
            <person name="Submissions S."/>
        </authorList>
    </citation>
    <scope>NUCLEOTIDE SEQUENCE [LARGE SCALE GENOMIC DNA]</scope>
    <source>
        <strain evidence="5">DSM 44270</strain>
    </source>
</reference>
<feature type="transmembrane region" description="Helical" evidence="2">
    <location>
        <begin position="26"/>
        <end position="44"/>
    </location>
</feature>
<keyword evidence="2" id="KW-1133">Transmembrane helix</keyword>
<keyword evidence="2" id="KW-0472">Membrane</keyword>
<dbReference type="Gene3D" id="1.20.144.10">
    <property type="entry name" value="Phosphatidic acid phosphatase type 2/haloperoxidase"/>
    <property type="match status" value="1"/>
</dbReference>
<sequence length="327" mass="33948">MSVTAGASDDGTARPSGGTNPSPRRWWVIAAVAAVLFAATYWTAVWTVTGQRIENGALRGADQASEAARLAASDELSWITLSSFAVLCAVLVLAAWYRGGLRVAVGVGVILAGSTAVTQTLKRVVLPRPDLVPVTGEYTHNSFPSGHTTIAMSLLFALLIVVPHRWRGVAVAVGAAFAVAIGAQTVTAKWHRLSDTVGADLVALAVTCLVLAWLARTGSLRRAPRHRRLVDRTIGAAFTAVTALSLVTGGLVLVLGEVPVAPDPVLDYNVYLASHSLALAGSCLAALVAWSSLRRLEVTPRAATQAGSAAARPDRAGEPGDGARRVG</sequence>
<dbReference type="InterPro" id="IPR036938">
    <property type="entry name" value="PAP2/HPO_sf"/>
</dbReference>
<feature type="transmembrane region" description="Helical" evidence="2">
    <location>
        <begin position="196"/>
        <end position="215"/>
    </location>
</feature>
<dbReference type="EMBL" id="OCNK01000002">
    <property type="protein sequence ID" value="SOD98687.1"/>
    <property type="molecule type" value="Genomic_DNA"/>
</dbReference>
<dbReference type="SUPFAM" id="SSF48317">
    <property type="entry name" value="Acid phosphatase/Vanadium-dependent haloperoxidase"/>
    <property type="match status" value="1"/>
</dbReference>
<dbReference type="Proteomes" id="UP000219482">
    <property type="component" value="Unassembled WGS sequence"/>
</dbReference>
<keyword evidence="2" id="KW-0812">Transmembrane</keyword>
<feature type="compositionally biased region" description="Basic and acidic residues" evidence="1">
    <location>
        <begin position="312"/>
        <end position="327"/>
    </location>
</feature>
<organism evidence="4 5">
    <name type="scientific">Blastococcus haudaquaticus</name>
    <dbReference type="NCBI Taxonomy" id="1938745"/>
    <lineage>
        <taxon>Bacteria</taxon>
        <taxon>Bacillati</taxon>
        <taxon>Actinomycetota</taxon>
        <taxon>Actinomycetes</taxon>
        <taxon>Geodermatophilales</taxon>
        <taxon>Geodermatophilaceae</taxon>
        <taxon>Blastococcus</taxon>
    </lineage>
</organism>
<dbReference type="AlphaFoldDB" id="A0A286GSY8"/>
<proteinExistence type="predicted"/>
<feature type="transmembrane region" description="Helical" evidence="2">
    <location>
        <begin position="141"/>
        <end position="162"/>
    </location>
</feature>
<gene>
    <name evidence="4" type="ORF">SAMN06272739_1996</name>
</gene>
<feature type="transmembrane region" description="Helical" evidence="2">
    <location>
        <begin position="76"/>
        <end position="96"/>
    </location>
</feature>
<dbReference type="InterPro" id="IPR000326">
    <property type="entry name" value="PAP2/HPO"/>
</dbReference>